<dbReference type="HOGENOM" id="CLU_1015248_0_0_6"/>
<dbReference type="KEGG" id="spc:Sputcn32_2901"/>
<evidence type="ECO:0000313" key="1">
    <source>
        <dbReference type="EMBL" id="ABP76618.1"/>
    </source>
</evidence>
<reference evidence="1" key="1">
    <citation type="submission" date="2007-04" db="EMBL/GenBank/DDBJ databases">
        <title>Complete sequence of Shewanella putrefaciens CN-32.</title>
        <authorList>
            <consortium name="US DOE Joint Genome Institute"/>
            <person name="Copeland A."/>
            <person name="Lucas S."/>
            <person name="Lapidus A."/>
            <person name="Barry K."/>
            <person name="Detter J.C."/>
            <person name="Glavina del Rio T."/>
            <person name="Hammon N."/>
            <person name="Israni S."/>
            <person name="Dalin E."/>
            <person name="Tice H."/>
            <person name="Pitluck S."/>
            <person name="Chain P."/>
            <person name="Malfatti S."/>
            <person name="Shin M."/>
            <person name="Vergez L."/>
            <person name="Schmutz J."/>
            <person name="Larimer F."/>
            <person name="Land M."/>
            <person name="Hauser L."/>
            <person name="Kyrpides N."/>
            <person name="Mikhailova N."/>
            <person name="Romine M.F."/>
            <person name="Fredrickson J."/>
            <person name="Tiedje J."/>
            <person name="Richardson P."/>
        </authorList>
    </citation>
    <scope>NUCLEOTIDE SEQUENCE [LARGE SCALE GENOMIC DNA]</scope>
    <source>
        <strain evidence="1">CN-32</strain>
    </source>
</reference>
<proteinExistence type="predicted"/>
<dbReference type="EMBL" id="CP000681">
    <property type="protein sequence ID" value="ABP76618.1"/>
    <property type="molecule type" value="Genomic_DNA"/>
</dbReference>
<name>A4Y9I5_SHEPC</name>
<organism evidence="1">
    <name type="scientific">Shewanella putrefaciens (strain CN-32 / ATCC BAA-453)</name>
    <dbReference type="NCBI Taxonomy" id="319224"/>
    <lineage>
        <taxon>Bacteria</taxon>
        <taxon>Pseudomonadati</taxon>
        <taxon>Pseudomonadota</taxon>
        <taxon>Gammaproteobacteria</taxon>
        <taxon>Alteromonadales</taxon>
        <taxon>Shewanellaceae</taxon>
        <taxon>Shewanella</taxon>
    </lineage>
</organism>
<dbReference type="AlphaFoldDB" id="A4Y9I5"/>
<protein>
    <submittedName>
        <fullName evidence="1">Uncharacterized protein</fullName>
    </submittedName>
</protein>
<dbReference type="STRING" id="319224.Sputcn32_2901"/>
<sequence length="277" mass="31138">MAVMPKNVKKARICDLKNMILPEMAPDQLKILGVKLEDFYPDNLADTQASNAGGIELIKLLERRTNELLRLGSELYVNKNHHSSSQIELVQQNIHVFMTQCMTLLKLASPSMPESEPYYKIIDRLVETAVYIGYYAGSNDTLALTDRYTDLGFEATVTRTQAGGQGKAKKTICLKELVIEMANCIYLDPDCVAASKENVAEAIYWIIRDFSAKGANKGISALLKFSDRHPEQHTIYNWIKTITKPVNRLKTPKPSIAVIKAKLKRSFTDKQISSKIK</sequence>
<accession>A4Y9I5</accession>
<dbReference type="eggNOG" id="ENOG50337WV">
    <property type="taxonomic scope" value="Bacteria"/>
</dbReference>
<gene>
    <name evidence="1" type="ordered locus">Sputcn32_2901</name>
</gene>